<evidence type="ECO:0000256" key="1">
    <source>
        <dbReference type="SAM" id="MobiDB-lite"/>
    </source>
</evidence>
<feature type="transmembrane region" description="Helical" evidence="2">
    <location>
        <begin position="38"/>
        <end position="56"/>
    </location>
</feature>
<evidence type="ECO:0000313" key="4">
    <source>
        <dbReference type="Proteomes" id="UP000050416"/>
    </source>
</evidence>
<dbReference type="STRING" id="1305731.GCA_000934705_03701"/>
<accession>A0A0P7ZIX0</accession>
<dbReference type="PATRIC" id="fig|1305731.5.peg.3448"/>
<reference evidence="3 4" key="1">
    <citation type="submission" date="2015-09" db="EMBL/GenBank/DDBJ databases">
        <title>Identification and resolution of microdiversity through metagenomic sequencing of parallel consortia.</title>
        <authorList>
            <person name="Nelson W.C."/>
            <person name="Romine M.F."/>
            <person name="Lindemann S.R."/>
        </authorList>
    </citation>
    <scope>NUCLEOTIDE SEQUENCE [LARGE SCALE GENOMIC DNA]</scope>
    <source>
        <strain evidence="3">HL-55</strain>
    </source>
</reference>
<name>A0A0P7ZIX0_9GAMM</name>
<gene>
    <name evidence="3" type="ORF">HLUCCX14_07230</name>
</gene>
<keyword evidence="2" id="KW-0472">Membrane</keyword>
<proteinExistence type="predicted"/>
<feature type="transmembrane region" description="Helical" evidence="2">
    <location>
        <begin position="123"/>
        <end position="143"/>
    </location>
</feature>
<feature type="region of interest" description="Disordered" evidence="1">
    <location>
        <begin position="174"/>
        <end position="194"/>
    </location>
</feature>
<feature type="transmembrane region" description="Helical" evidence="2">
    <location>
        <begin position="85"/>
        <end position="111"/>
    </location>
</feature>
<sequence length="194" mass="22361">MNKILALIISYAFTYYTLIYEHAKSWNIDFNSLADSLITMSGLIFAIIGMWVSYSYPEAVQKLTQDNKDLEIIESVSRARRLESLIMTILISATILLTCLLAKAIIIPLASEIRLFEDIKPEIRSIGIGAAWFLVLIQSIAMLKIMSINLKFINQIYELIEKLELHRKVQPYKNSERIKRESQKKKDQSDNDED</sequence>
<organism evidence="3 4">
    <name type="scientific">Marinobacter excellens HL-55</name>
    <dbReference type="NCBI Taxonomy" id="1305731"/>
    <lineage>
        <taxon>Bacteria</taxon>
        <taxon>Pseudomonadati</taxon>
        <taxon>Pseudomonadota</taxon>
        <taxon>Gammaproteobacteria</taxon>
        <taxon>Pseudomonadales</taxon>
        <taxon>Marinobacteraceae</taxon>
        <taxon>Marinobacter</taxon>
    </lineage>
</organism>
<keyword evidence="2" id="KW-1133">Transmembrane helix</keyword>
<dbReference type="Proteomes" id="UP000050416">
    <property type="component" value="Unassembled WGS sequence"/>
</dbReference>
<evidence type="ECO:0000313" key="3">
    <source>
        <dbReference type="EMBL" id="KPQ29310.1"/>
    </source>
</evidence>
<dbReference type="AlphaFoldDB" id="A0A0P7ZIX0"/>
<keyword evidence="2" id="KW-0812">Transmembrane</keyword>
<protein>
    <submittedName>
        <fullName evidence="3">Uncharacterized protein</fullName>
    </submittedName>
</protein>
<evidence type="ECO:0000256" key="2">
    <source>
        <dbReference type="SAM" id="Phobius"/>
    </source>
</evidence>
<comment type="caution">
    <text evidence="3">The sequence shown here is derived from an EMBL/GenBank/DDBJ whole genome shotgun (WGS) entry which is preliminary data.</text>
</comment>
<dbReference type="OrthoDB" id="6638186at2"/>
<dbReference type="EMBL" id="LJZQ01000007">
    <property type="protein sequence ID" value="KPQ29310.1"/>
    <property type="molecule type" value="Genomic_DNA"/>
</dbReference>